<evidence type="ECO:0000313" key="1">
    <source>
        <dbReference type="EMBL" id="KAF6992251.1"/>
    </source>
</evidence>
<dbReference type="Proteomes" id="UP000815260">
    <property type="component" value="Chromosome 1B"/>
</dbReference>
<name>A0A9R1DHX4_WHEAT</name>
<reference evidence="1" key="1">
    <citation type="journal article" date="2017" name="Gigascience">
        <title>The first near-complete assembly of the hexaploid bread wheat genome, Triticum aestivum.</title>
        <authorList>
            <person name="Zimin A.V."/>
            <person name="Puiu D."/>
            <person name="Hall R."/>
            <person name="Kingan S."/>
            <person name="Clavijo B.J."/>
            <person name="Salzberg S.L."/>
        </authorList>
    </citation>
    <scope>NUCLEOTIDE SEQUENCE</scope>
    <source>
        <tissue evidence="1">Leaf</tissue>
    </source>
</reference>
<dbReference type="AlphaFoldDB" id="A0A9R1DHX4"/>
<proteinExistence type="predicted"/>
<dbReference type="EMBL" id="CM022212">
    <property type="protein sequence ID" value="KAF6992251.1"/>
    <property type="molecule type" value="Genomic_DNA"/>
</dbReference>
<reference evidence="1" key="2">
    <citation type="submission" date="2020-03" db="EMBL/GenBank/DDBJ databases">
        <title>The second near-complete assembly of the hexaploid bread wheat (Triticum aestivum) genome.</title>
        <authorList>
            <person name="Zimin A.V."/>
            <person name="Puiu D."/>
            <person name="Shumante A."/>
            <person name="Alonge M."/>
            <person name="Salzberg S.L."/>
        </authorList>
    </citation>
    <scope>NUCLEOTIDE SEQUENCE</scope>
    <source>
        <tissue evidence="1">Leaf</tissue>
    </source>
</reference>
<gene>
    <name evidence="1" type="ORF">CFC21_009264</name>
</gene>
<organism evidence="1">
    <name type="scientific">Triticum aestivum</name>
    <name type="common">Wheat</name>
    <dbReference type="NCBI Taxonomy" id="4565"/>
    <lineage>
        <taxon>Eukaryota</taxon>
        <taxon>Viridiplantae</taxon>
        <taxon>Streptophyta</taxon>
        <taxon>Embryophyta</taxon>
        <taxon>Tracheophyta</taxon>
        <taxon>Spermatophyta</taxon>
        <taxon>Magnoliopsida</taxon>
        <taxon>Liliopsida</taxon>
        <taxon>Poales</taxon>
        <taxon>Poaceae</taxon>
        <taxon>BOP clade</taxon>
        <taxon>Pooideae</taxon>
        <taxon>Triticodae</taxon>
        <taxon>Triticeae</taxon>
        <taxon>Triticinae</taxon>
        <taxon>Triticum</taxon>
    </lineage>
</organism>
<comment type="caution">
    <text evidence="1">The sequence shown here is derived from an EMBL/GenBank/DDBJ whole genome shotgun (WGS) entry which is preliminary data.</text>
</comment>
<feature type="non-terminal residue" evidence="1">
    <location>
        <position position="1"/>
    </location>
</feature>
<accession>A0A9R1DHX4</accession>
<protein>
    <submittedName>
        <fullName evidence="1">Uncharacterized protein</fullName>
    </submittedName>
</protein>
<sequence length="43" mass="4904">FERFLCPDDVWGTYDTDKQQAGVTDDVDPFLRSGRFGTNSSFI</sequence>